<dbReference type="GO" id="GO:0046872">
    <property type="term" value="F:metal ion binding"/>
    <property type="evidence" value="ECO:0007669"/>
    <property type="project" value="UniProtKB-KW"/>
</dbReference>
<dbReference type="InterPro" id="IPR035966">
    <property type="entry name" value="PKF_sf"/>
</dbReference>
<dbReference type="Proteomes" id="UP000199600">
    <property type="component" value="Unassembled WGS sequence"/>
</dbReference>
<evidence type="ECO:0000256" key="10">
    <source>
        <dbReference type="ARBA" id="ARBA00038478"/>
    </source>
</evidence>
<dbReference type="Pfam" id="PF00365">
    <property type="entry name" value="PFK"/>
    <property type="match status" value="1"/>
</dbReference>
<evidence type="ECO:0000256" key="4">
    <source>
        <dbReference type="ARBA" id="ARBA00022723"/>
    </source>
</evidence>
<keyword evidence="5" id="KW-0547">Nucleotide-binding</keyword>
<dbReference type="EC" id="2.7.1.11" evidence="14"/>
<dbReference type="GO" id="GO:0005524">
    <property type="term" value="F:ATP binding"/>
    <property type="evidence" value="ECO:0007669"/>
    <property type="project" value="UniProtKB-KW"/>
</dbReference>
<comment type="cofactor">
    <cofactor evidence="1">
        <name>Mg(2+)</name>
        <dbReference type="ChEBI" id="CHEBI:18420"/>
    </cofactor>
</comment>
<evidence type="ECO:0000256" key="6">
    <source>
        <dbReference type="ARBA" id="ARBA00022777"/>
    </source>
</evidence>
<dbReference type="InterPro" id="IPR022953">
    <property type="entry name" value="ATP_PFK"/>
</dbReference>
<dbReference type="GO" id="GO:0006002">
    <property type="term" value="P:fructose 6-phosphate metabolic process"/>
    <property type="evidence" value="ECO:0007669"/>
    <property type="project" value="InterPro"/>
</dbReference>
<dbReference type="PANTHER" id="PTHR45770">
    <property type="entry name" value="ATP-DEPENDENT 6-PHOSPHOFRUCTOKINASE 1"/>
    <property type="match status" value="1"/>
</dbReference>
<evidence type="ECO:0000256" key="3">
    <source>
        <dbReference type="ARBA" id="ARBA00022679"/>
    </source>
</evidence>
<evidence type="ECO:0000313" key="14">
    <source>
        <dbReference type="EMBL" id="SBT11043.1"/>
    </source>
</evidence>
<dbReference type="PIRSF" id="PIRSF000534">
    <property type="entry name" value="PPi_PFK_TP0108"/>
    <property type="match status" value="1"/>
</dbReference>
<evidence type="ECO:0000256" key="1">
    <source>
        <dbReference type="ARBA" id="ARBA00001946"/>
    </source>
</evidence>
<proteinExistence type="inferred from homology"/>
<keyword evidence="15" id="KW-1185">Reference proteome</keyword>
<evidence type="ECO:0000313" key="15">
    <source>
        <dbReference type="Proteomes" id="UP000199600"/>
    </source>
</evidence>
<dbReference type="InterPro" id="IPR000023">
    <property type="entry name" value="Phosphofructokinase_dom"/>
</dbReference>
<dbReference type="FunFam" id="3.40.50.450:FF:000002">
    <property type="entry name" value="ATP-dependent 6-phosphofructokinase"/>
    <property type="match status" value="1"/>
</dbReference>
<comment type="function">
    <text evidence="2">Catalyzes the phosphorylation of D-fructose 6-phosphate, the first committing step of glycolysis. Uses inorganic phosphate (PPi) as phosphoryl donor instead of ATP like common ATP-dependent phosphofructokinases (ATP-PFKs), which renders the reaction reversible, and can thus function both in glycolysis and gluconeogenesis. Consistently, PPi-PFK can replace the enzymes of both the forward (ATP-PFK) and reverse (fructose-bisphosphatase (FBPase)) reactions.</text>
</comment>
<feature type="domain" description="Phosphofructokinase" evidence="13">
    <location>
        <begin position="60"/>
        <end position="367"/>
    </location>
</feature>
<keyword evidence="7" id="KW-0067">ATP-binding</keyword>
<accession>A0A1A8Y3U4</accession>
<dbReference type="InterPro" id="IPR050929">
    <property type="entry name" value="PFKA"/>
</dbReference>
<keyword evidence="3 14" id="KW-0808">Transferase</keyword>
<evidence type="ECO:0000256" key="11">
    <source>
        <dbReference type="ARBA" id="ARBA00048070"/>
    </source>
</evidence>
<dbReference type="GO" id="GO:0005737">
    <property type="term" value="C:cytoplasm"/>
    <property type="evidence" value="ECO:0007669"/>
    <property type="project" value="UniProtKB-ARBA"/>
</dbReference>
<keyword evidence="4" id="KW-0479">Metal-binding</keyword>
<dbReference type="GO" id="GO:0047334">
    <property type="term" value="F:diphosphate-fructose-6-phosphate 1-phosphotransferase activity"/>
    <property type="evidence" value="ECO:0007669"/>
    <property type="project" value="UniProtKB-EC"/>
</dbReference>
<sequence length="422" mass="45771">MNINTLGEARFPSPLPFHVSDKSRVLSNVIVNPDVPVSEELLLEVAGPRERLFFDPKHTRAGIVTCGGLCPGLNNVIRSLVLELHHGYGVREILGFVSGYQGLDPWRGSEPIPLTPEFVEDIHKEGGTELNTSRGPVDISVAVDNLIRRKVDILFVIGGDGTQRGGEAILREAQQRGHALSVVGVPKTIDNDVAFVSRTFGYVTAVEEAVKAINCAHTEAHSVHNGISLVKIMGRHAGFIAAGATIASQDVNFTLVPEVPFVLEGEDGFLAALKRRVLKRAHAVILVAEGAGQHLFGPGDDQYDASGNLKSKDIGNFLRERIEAYFKAEDIPNTFRYFDPSYLIRSVPASAEDAILCDFFARNAVHAAMAGKTGLVIGFQHDTFTHVPIELITSRKKQLDLNSPAWLGVLASTGQKFAQFAV</sequence>
<evidence type="ECO:0000259" key="13">
    <source>
        <dbReference type="Pfam" id="PF00365"/>
    </source>
</evidence>
<evidence type="ECO:0000256" key="9">
    <source>
        <dbReference type="ARBA" id="ARBA00023152"/>
    </source>
</evidence>
<comment type="similarity">
    <text evidence="10">Belongs to the phosphofructokinase type A (PFKA) family.</text>
</comment>
<evidence type="ECO:0000256" key="2">
    <source>
        <dbReference type="ARBA" id="ARBA00003138"/>
    </source>
</evidence>
<dbReference type="RefSeq" id="WP_186412592.1">
    <property type="nucleotide sequence ID" value="NZ_FLQY01000391.1"/>
</dbReference>
<comment type="catalytic activity">
    <reaction evidence="12">
        <text>beta-D-fructose 6-phosphate + diphosphate = beta-D-fructose 1,6-bisphosphate + phosphate + H(+)</text>
        <dbReference type="Rhea" id="RHEA:13613"/>
        <dbReference type="ChEBI" id="CHEBI:15378"/>
        <dbReference type="ChEBI" id="CHEBI:32966"/>
        <dbReference type="ChEBI" id="CHEBI:33019"/>
        <dbReference type="ChEBI" id="CHEBI:43474"/>
        <dbReference type="ChEBI" id="CHEBI:57634"/>
        <dbReference type="EC" id="2.7.1.90"/>
    </reaction>
</comment>
<organism evidence="14 15">
    <name type="scientific">Candidatus Propionivibrio aalborgensis</name>
    <dbReference type="NCBI Taxonomy" id="1860101"/>
    <lineage>
        <taxon>Bacteria</taxon>
        <taxon>Pseudomonadati</taxon>
        <taxon>Pseudomonadota</taxon>
        <taxon>Betaproteobacteria</taxon>
        <taxon>Rhodocyclales</taxon>
        <taxon>Rhodocyclaceae</taxon>
        <taxon>Propionivibrio</taxon>
    </lineage>
</organism>
<keyword evidence="8" id="KW-0460">Magnesium</keyword>
<comment type="catalytic activity">
    <reaction evidence="11">
        <text>beta-D-fructose 6-phosphate + ATP = beta-D-fructose 1,6-bisphosphate + ADP + H(+)</text>
        <dbReference type="Rhea" id="RHEA:16109"/>
        <dbReference type="ChEBI" id="CHEBI:15378"/>
        <dbReference type="ChEBI" id="CHEBI:30616"/>
        <dbReference type="ChEBI" id="CHEBI:32966"/>
        <dbReference type="ChEBI" id="CHEBI:57634"/>
        <dbReference type="ChEBI" id="CHEBI:456216"/>
        <dbReference type="EC" id="2.7.1.11"/>
    </reaction>
</comment>
<dbReference type="InterPro" id="IPR012004">
    <property type="entry name" value="PyroP-dep_PFK_TP0108"/>
</dbReference>
<dbReference type="AlphaFoldDB" id="A0A1A8Y3U4"/>
<dbReference type="GO" id="GO:0003872">
    <property type="term" value="F:6-phosphofructokinase activity"/>
    <property type="evidence" value="ECO:0007669"/>
    <property type="project" value="UniProtKB-EC"/>
</dbReference>
<dbReference type="Gene3D" id="3.40.50.450">
    <property type="match status" value="1"/>
</dbReference>
<evidence type="ECO:0000256" key="8">
    <source>
        <dbReference type="ARBA" id="ARBA00022842"/>
    </source>
</evidence>
<dbReference type="EMBL" id="FLQY01000391">
    <property type="protein sequence ID" value="SBT11043.1"/>
    <property type="molecule type" value="Genomic_DNA"/>
</dbReference>
<keyword evidence="6 14" id="KW-0418">Kinase</keyword>
<dbReference type="UniPathway" id="UPA00109">
    <property type="reaction ID" value="UER00182"/>
</dbReference>
<evidence type="ECO:0000256" key="5">
    <source>
        <dbReference type="ARBA" id="ARBA00022741"/>
    </source>
</evidence>
<dbReference type="PRINTS" id="PR00476">
    <property type="entry name" value="PHFRCTKINASE"/>
</dbReference>
<gene>
    <name evidence="14" type="primary">PFK</name>
    <name evidence="14" type="ORF">PROAA_860001</name>
</gene>
<evidence type="ECO:0000256" key="7">
    <source>
        <dbReference type="ARBA" id="ARBA00022840"/>
    </source>
</evidence>
<protein>
    <submittedName>
        <fullName evidence="14">6-phosphofructokinase 6</fullName>
        <ecNumber evidence="14">2.7.1.11</ecNumber>
    </submittedName>
</protein>
<dbReference type="NCBIfam" id="NF005301">
    <property type="entry name" value="PRK06830.1"/>
    <property type="match status" value="1"/>
</dbReference>
<dbReference type="SUPFAM" id="SSF53784">
    <property type="entry name" value="Phosphofructokinase"/>
    <property type="match status" value="1"/>
</dbReference>
<keyword evidence="9" id="KW-0324">Glycolysis</keyword>
<evidence type="ECO:0000256" key="12">
    <source>
        <dbReference type="ARBA" id="ARBA00048072"/>
    </source>
</evidence>
<reference evidence="14 15" key="1">
    <citation type="submission" date="2016-06" db="EMBL/GenBank/DDBJ databases">
        <authorList>
            <person name="Kjaerup R.B."/>
            <person name="Dalgaard T.S."/>
            <person name="Juul-Madsen H.R."/>
        </authorList>
    </citation>
    <scope>NUCLEOTIDE SEQUENCE [LARGE SCALE GENOMIC DNA]</scope>
    <source>
        <strain evidence="14">2</strain>
    </source>
</reference>
<name>A0A1A8Y3U4_9RHOO</name>